<sequence length="311" mass="32937">MLRRGNAWWLCLLLLALAAPFQSVVYPVFIMKILCYALFACAFNLLLGYAGLLSFGHAAFFGGASYATAYLCTSLGVGPLTGIAAGALVGVVLGTVVGAIAIRRSGIYFAMVTLALAQLIYFVALQAPFTGGEDGIQNVPRGHLLGLIDLSNDTAMYYVVLVIFCAGSALIHRVVHSPFGEILTAIRDNEARAISLGYRVNHYKLVAFVLSSGLAGLAGSTKALVFQVSTLADVHWHASGEVVLMALLGGVGTLLGPVVGAGIVVTLQNYLSDAGSWSTVIIGLVFMACVLAFRRGIVGEFKAYLEQRRRR</sequence>
<comment type="caution">
    <text evidence="7">The sequence shown here is derived from an EMBL/GenBank/DDBJ whole genome shotgun (WGS) entry which is preliminary data.</text>
</comment>
<dbReference type="InterPro" id="IPR001851">
    <property type="entry name" value="ABC_transp_permease"/>
</dbReference>
<evidence type="ECO:0000256" key="5">
    <source>
        <dbReference type="ARBA" id="ARBA00023136"/>
    </source>
</evidence>
<proteinExistence type="predicted"/>
<dbReference type="PANTHER" id="PTHR30482">
    <property type="entry name" value="HIGH-AFFINITY BRANCHED-CHAIN AMINO ACID TRANSPORT SYSTEM PERMEASE"/>
    <property type="match status" value="1"/>
</dbReference>
<keyword evidence="5 6" id="KW-0472">Membrane</keyword>
<name>A0ABU8VPI2_9BURK</name>
<gene>
    <name evidence="7" type="ORF">WKW77_31185</name>
</gene>
<reference evidence="7 8" key="1">
    <citation type="submission" date="2024-03" db="EMBL/GenBank/DDBJ databases">
        <title>Novel species of the genus Variovorax.</title>
        <authorList>
            <person name="Liu Q."/>
            <person name="Xin Y.-H."/>
        </authorList>
    </citation>
    <scope>NUCLEOTIDE SEQUENCE [LARGE SCALE GENOMIC DNA]</scope>
    <source>
        <strain evidence="7 8">KACC 18899</strain>
    </source>
</reference>
<dbReference type="RefSeq" id="WP_340360799.1">
    <property type="nucleotide sequence ID" value="NZ_JBBKZU010000021.1"/>
</dbReference>
<keyword evidence="8" id="KW-1185">Reference proteome</keyword>
<comment type="subcellular location">
    <subcellularLocation>
        <location evidence="1">Cell membrane</location>
        <topology evidence="1">Multi-pass membrane protein</topology>
    </subcellularLocation>
</comment>
<organism evidence="7 8">
    <name type="scientific">Variovorax ureilyticus</name>
    <dbReference type="NCBI Taxonomy" id="1836198"/>
    <lineage>
        <taxon>Bacteria</taxon>
        <taxon>Pseudomonadati</taxon>
        <taxon>Pseudomonadota</taxon>
        <taxon>Betaproteobacteria</taxon>
        <taxon>Burkholderiales</taxon>
        <taxon>Comamonadaceae</taxon>
        <taxon>Variovorax</taxon>
    </lineage>
</organism>
<evidence type="ECO:0000313" key="7">
    <source>
        <dbReference type="EMBL" id="MEJ8815564.1"/>
    </source>
</evidence>
<accession>A0ABU8VPI2</accession>
<evidence type="ECO:0000256" key="2">
    <source>
        <dbReference type="ARBA" id="ARBA00022475"/>
    </source>
</evidence>
<dbReference type="PANTHER" id="PTHR30482:SF17">
    <property type="entry name" value="ABC TRANSPORTER ATP-BINDING PROTEIN"/>
    <property type="match status" value="1"/>
</dbReference>
<evidence type="ECO:0000256" key="1">
    <source>
        <dbReference type="ARBA" id="ARBA00004651"/>
    </source>
</evidence>
<dbReference type="Pfam" id="PF02653">
    <property type="entry name" value="BPD_transp_2"/>
    <property type="match status" value="1"/>
</dbReference>
<evidence type="ECO:0000256" key="3">
    <source>
        <dbReference type="ARBA" id="ARBA00022692"/>
    </source>
</evidence>
<feature type="transmembrane region" description="Helical" evidence="6">
    <location>
        <begin position="242"/>
        <end position="268"/>
    </location>
</feature>
<dbReference type="InterPro" id="IPR043428">
    <property type="entry name" value="LivM-like"/>
</dbReference>
<evidence type="ECO:0000256" key="6">
    <source>
        <dbReference type="SAM" id="Phobius"/>
    </source>
</evidence>
<protein>
    <submittedName>
        <fullName evidence="7">Branched-chain amino acid ABC transporter permease</fullName>
    </submittedName>
</protein>
<feature type="transmembrane region" description="Helical" evidence="6">
    <location>
        <begin position="83"/>
        <end position="102"/>
    </location>
</feature>
<evidence type="ECO:0000256" key="4">
    <source>
        <dbReference type="ARBA" id="ARBA00022989"/>
    </source>
</evidence>
<keyword evidence="3 6" id="KW-0812">Transmembrane</keyword>
<keyword evidence="2" id="KW-1003">Cell membrane</keyword>
<keyword evidence="4 6" id="KW-1133">Transmembrane helix</keyword>
<feature type="transmembrane region" description="Helical" evidence="6">
    <location>
        <begin position="155"/>
        <end position="175"/>
    </location>
</feature>
<dbReference type="Proteomes" id="UP001365846">
    <property type="component" value="Unassembled WGS sequence"/>
</dbReference>
<dbReference type="EMBL" id="JBBKZU010000021">
    <property type="protein sequence ID" value="MEJ8815564.1"/>
    <property type="molecule type" value="Genomic_DNA"/>
</dbReference>
<dbReference type="CDD" id="cd06581">
    <property type="entry name" value="TM_PBP1_LivM_like"/>
    <property type="match status" value="1"/>
</dbReference>
<feature type="transmembrane region" description="Helical" evidence="6">
    <location>
        <begin position="33"/>
        <end position="52"/>
    </location>
</feature>
<feature type="transmembrane region" description="Helical" evidence="6">
    <location>
        <begin position="274"/>
        <end position="293"/>
    </location>
</feature>
<feature type="transmembrane region" description="Helical" evidence="6">
    <location>
        <begin position="107"/>
        <end position="124"/>
    </location>
</feature>
<evidence type="ECO:0000313" key="8">
    <source>
        <dbReference type="Proteomes" id="UP001365846"/>
    </source>
</evidence>